<evidence type="ECO:0000313" key="2">
    <source>
        <dbReference type="Proteomes" id="UP001067235"/>
    </source>
</evidence>
<reference evidence="1" key="1">
    <citation type="submission" date="2022-12" db="EMBL/GenBank/DDBJ databases">
        <authorList>
            <person name="Krivoruchko A.V."/>
            <person name="Elkin A."/>
        </authorList>
    </citation>
    <scope>NUCLEOTIDE SEQUENCE</scope>
    <source>
        <strain evidence="1">IEGM 1388</strain>
    </source>
</reference>
<accession>A0ABT4N191</accession>
<protein>
    <submittedName>
        <fullName evidence="1">Uncharacterized protein</fullName>
    </submittedName>
</protein>
<proteinExistence type="predicted"/>
<dbReference type="Proteomes" id="UP001067235">
    <property type="component" value="Unassembled WGS sequence"/>
</dbReference>
<comment type="caution">
    <text evidence="1">The sequence shown here is derived from an EMBL/GenBank/DDBJ whole genome shotgun (WGS) entry which is preliminary data.</text>
</comment>
<name>A0ABT4N191_GORRU</name>
<dbReference type="EMBL" id="JAPWIE010000008">
    <property type="protein sequence ID" value="MCZ4553033.1"/>
    <property type="molecule type" value="Genomic_DNA"/>
</dbReference>
<gene>
    <name evidence="1" type="ORF">O4213_23800</name>
</gene>
<dbReference type="RefSeq" id="WP_301573664.1">
    <property type="nucleotide sequence ID" value="NZ_JAPWIE010000008.1"/>
</dbReference>
<sequence>MNREGRRRPRFPTLKVSLWRRHPRVREQPRPVSTVEVLDSKLSDPAAPVEDVLTTFVLAAIDDFAAAEARLVDFEID</sequence>
<keyword evidence="2" id="KW-1185">Reference proteome</keyword>
<evidence type="ECO:0000313" key="1">
    <source>
        <dbReference type="EMBL" id="MCZ4553033.1"/>
    </source>
</evidence>
<organism evidence="1 2">
    <name type="scientific">Gordonia rubripertincta</name>
    <name type="common">Rhodococcus corallinus</name>
    <dbReference type="NCBI Taxonomy" id="36822"/>
    <lineage>
        <taxon>Bacteria</taxon>
        <taxon>Bacillati</taxon>
        <taxon>Actinomycetota</taxon>
        <taxon>Actinomycetes</taxon>
        <taxon>Mycobacteriales</taxon>
        <taxon>Gordoniaceae</taxon>
        <taxon>Gordonia</taxon>
    </lineage>
</organism>